<reference evidence="1" key="1">
    <citation type="submission" date="2022-07" db="EMBL/GenBank/DDBJ databases">
        <title>Genome Sequence of Phlebia brevispora.</title>
        <authorList>
            <person name="Buettner E."/>
        </authorList>
    </citation>
    <scope>NUCLEOTIDE SEQUENCE</scope>
    <source>
        <strain evidence="1">MPL23</strain>
    </source>
</reference>
<evidence type="ECO:0000313" key="1">
    <source>
        <dbReference type="EMBL" id="KAJ3525496.1"/>
    </source>
</evidence>
<dbReference type="EMBL" id="JANHOG010002242">
    <property type="protein sequence ID" value="KAJ3525496.1"/>
    <property type="molecule type" value="Genomic_DNA"/>
</dbReference>
<comment type="caution">
    <text evidence="1">The sequence shown here is derived from an EMBL/GenBank/DDBJ whole genome shotgun (WGS) entry which is preliminary data.</text>
</comment>
<keyword evidence="2" id="KW-1185">Reference proteome</keyword>
<proteinExistence type="predicted"/>
<evidence type="ECO:0000313" key="2">
    <source>
        <dbReference type="Proteomes" id="UP001148662"/>
    </source>
</evidence>
<accession>A0ACC1RTJ4</accession>
<protein>
    <submittedName>
        <fullName evidence="1">Uncharacterized protein</fullName>
    </submittedName>
</protein>
<gene>
    <name evidence="1" type="ORF">NM688_g8394</name>
</gene>
<sequence>MASDINSQPGALTALIIICIILLVIVVNQVRVIRKTGWLPYYLGWYIIGGLVAVVLSQLPGLEFRLHHYVISMALMPGTGFPTRLSAIYQGFLLGMFLNGVAAFGFDSILQTAADLRRDAPLGSALPSFVTNSTNYNTAIPLQNQTIFWAPITDTDDWDGFALLIDDVERYVGTALNFSLASLQAGIPHFFRLAFTSSSETGDFTMPITLWPNGTWVDPLPGPS</sequence>
<name>A0ACC1RTJ4_9APHY</name>
<dbReference type="Proteomes" id="UP001148662">
    <property type="component" value="Unassembled WGS sequence"/>
</dbReference>
<organism evidence="1 2">
    <name type="scientific">Phlebia brevispora</name>
    <dbReference type="NCBI Taxonomy" id="194682"/>
    <lineage>
        <taxon>Eukaryota</taxon>
        <taxon>Fungi</taxon>
        <taxon>Dikarya</taxon>
        <taxon>Basidiomycota</taxon>
        <taxon>Agaricomycotina</taxon>
        <taxon>Agaricomycetes</taxon>
        <taxon>Polyporales</taxon>
        <taxon>Meruliaceae</taxon>
        <taxon>Phlebia</taxon>
    </lineage>
</organism>